<dbReference type="Proteomes" id="UP000655830">
    <property type="component" value="Unassembled WGS sequence"/>
</dbReference>
<dbReference type="AlphaFoldDB" id="A0A926ED23"/>
<evidence type="ECO:0000256" key="2">
    <source>
        <dbReference type="SAM" id="SignalP"/>
    </source>
</evidence>
<feature type="chain" id="PRO_5037357173" evidence="2">
    <location>
        <begin position="25"/>
        <end position="287"/>
    </location>
</feature>
<reference evidence="3" key="1">
    <citation type="submission" date="2020-08" db="EMBL/GenBank/DDBJ databases">
        <title>Genome public.</title>
        <authorList>
            <person name="Liu C."/>
            <person name="Sun Q."/>
        </authorList>
    </citation>
    <scope>NUCLEOTIDE SEQUENCE</scope>
    <source>
        <strain evidence="3">NSJ-12</strain>
    </source>
</reference>
<sequence>MKKFSAKMLCGVMAWSLVISPIFACTAAPKADVSKPVPNQNSSTYCECMIASAQKAPEQKSKETEEAGTRAKCGSNKPISKPETSKPAAPVKPETCKPAAPVKPETCKPAAPVKPETCKPAAPVKPETCKPAAPVKPETCKPAAPVKPETCKPAAPVKPETCKPAAPVKPETCKPAAPVKPTHNKPATDNESTQNTFVIDNFKVIQGALQKLGVQPEELEGMIKEGKKLPEVLELKNIPVAKFKKALLKQYYAAINEGVKNKQITKEEAKMLRAAIKEKVMSWLQTK</sequence>
<accession>A0A926ED23</accession>
<feature type="region of interest" description="Disordered" evidence="1">
    <location>
        <begin position="54"/>
        <end position="95"/>
    </location>
</feature>
<keyword evidence="4" id="KW-1185">Reference proteome</keyword>
<gene>
    <name evidence="3" type="ORF">H8718_00635</name>
</gene>
<feature type="compositionally biased region" description="Basic and acidic residues" evidence="1">
    <location>
        <begin position="57"/>
        <end position="69"/>
    </location>
</feature>
<name>A0A926ED23_9FIRM</name>
<keyword evidence="2" id="KW-0732">Signal</keyword>
<dbReference type="EMBL" id="JACRSY010000001">
    <property type="protein sequence ID" value="MBC8578044.1"/>
    <property type="molecule type" value="Genomic_DNA"/>
</dbReference>
<evidence type="ECO:0000313" key="4">
    <source>
        <dbReference type="Proteomes" id="UP000655830"/>
    </source>
</evidence>
<feature type="region of interest" description="Disordered" evidence="1">
    <location>
        <begin position="118"/>
        <end position="192"/>
    </location>
</feature>
<organism evidence="3 4">
    <name type="scientific">Zhenhengia yiwuensis</name>
    <dbReference type="NCBI Taxonomy" id="2763666"/>
    <lineage>
        <taxon>Bacteria</taxon>
        <taxon>Bacillati</taxon>
        <taxon>Bacillota</taxon>
        <taxon>Clostridia</taxon>
        <taxon>Lachnospirales</taxon>
        <taxon>Lachnospiraceae</taxon>
        <taxon>Zhenhengia</taxon>
    </lineage>
</organism>
<comment type="caution">
    <text evidence="3">The sequence shown here is derived from an EMBL/GenBank/DDBJ whole genome shotgun (WGS) entry which is preliminary data.</text>
</comment>
<feature type="signal peptide" evidence="2">
    <location>
        <begin position="1"/>
        <end position="24"/>
    </location>
</feature>
<proteinExistence type="predicted"/>
<protein>
    <submittedName>
        <fullName evidence="3">Uncharacterized protein</fullName>
    </submittedName>
</protein>
<evidence type="ECO:0000313" key="3">
    <source>
        <dbReference type="EMBL" id="MBC8578044.1"/>
    </source>
</evidence>
<dbReference type="RefSeq" id="WP_249331141.1">
    <property type="nucleotide sequence ID" value="NZ_JACRSY010000001.1"/>
</dbReference>
<evidence type="ECO:0000256" key="1">
    <source>
        <dbReference type="SAM" id="MobiDB-lite"/>
    </source>
</evidence>